<evidence type="ECO:0000259" key="10">
    <source>
        <dbReference type="PROSITE" id="PS50800"/>
    </source>
</evidence>
<organism evidence="11 12">
    <name type="scientific">Cymbomonas tetramitiformis</name>
    <dbReference type="NCBI Taxonomy" id="36881"/>
    <lineage>
        <taxon>Eukaryota</taxon>
        <taxon>Viridiplantae</taxon>
        <taxon>Chlorophyta</taxon>
        <taxon>Pyramimonadophyceae</taxon>
        <taxon>Pyramimonadales</taxon>
        <taxon>Pyramimonadaceae</taxon>
        <taxon>Cymbomonas</taxon>
    </lineage>
</organism>
<evidence type="ECO:0000256" key="4">
    <source>
        <dbReference type="ARBA" id="ARBA00022722"/>
    </source>
</evidence>
<gene>
    <name evidence="11" type="ORF">CYMTET_37777</name>
</gene>
<sequence>MGAAMIGDLEKDILTGTITKTAISKLKVATIREELRKRGLDDKGLKGDLVVRFYEAALAPPEQPPTPLPKQEKAPREQLEQQHEEEARSNRVSSKSTTRASEGRGGRKGNRREAGRKGSQRHAERDNSNSTGMEIVFLGTSSGSPTPTRNVTSIAFRLEKTTYLFDCGEGTQRQLHKAGVRPSRISKIFITHLHGDHCFGIAGAICAISNSRRDLASKSGRADESALHIYGPPGIFQLVRVQLEVSQTHVAMPVVVHELVSNGPGDGSSTRPQTVGDQGNRRGRSQIYYSKVTSKTEQPDRHSLATDGAFRLGLLRQWDCQWMCFHFRGGGTGRPVVKFGVVRGREGEGKWPLVEDEDGVCVHAAHLEHKVECFGYAIQERDSPGMLQPDRCKALGLPAGKAYAQLKEGLAVTAPNGRVIQPDEVVGPPRPGRRAIILGDTCDPWMITSSAMQADVIVHEATFHEGHRNMAVKAGHSTAHMAGLFAHNIQASALILTHFSARYDGYQDAAEEEDSFLPQKALKDFDFSIDGLVQEARHAFHGKKVMAAHDFFRYQIPRREAPQLVARAGSSEESHLE</sequence>
<dbReference type="GO" id="GO:0042781">
    <property type="term" value="F:3'-tRNA processing endoribonuclease activity"/>
    <property type="evidence" value="ECO:0007669"/>
    <property type="project" value="TreeGrafter"/>
</dbReference>
<protein>
    <recommendedName>
        <fullName evidence="10">SAP domain-containing protein</fullName>
    </recommendedName>
</protein>
<proteinExistence type="inferred from homology"/>
<comment type="cofactor">
    <cofactor evidence="1">
        <name>Zn(2+)</name>
        <dbReference type="ChEBI" id="CHEBI:29105"/>
    </cofactor>
</comment>
<name>A0AAE0F6B4_9CHLO</name>
<dbReference type="SMART" id="SM00513">
    <property type="entry name" value="SAP"/>
    <property type="match status" value="1"/>
</dbReference>
<dbReference type="SUPFAM" id="SSF56281">
    <property type="entry name" value="Metallo-hydrolase/oxidoreductase"/>
    <property type="match status" value="1"/>
</dbReference>
<reference evidence="11 12" key="1">
    <citation type="journal article" date="2015" name="Genome Biol. Evol.">
        <title>Comparative Genomics of a Bacterivorous Green Alga Reveals Evolutionary Causalities and Consequences of Phago-Mixotrophic Mode of Nutrition.</title>
        <authorList>
            <person name="Burns J.A."/>
            <person name="Paasch A."/>
            <person name="Narechania A."/>
            <person name="Kim E."/>
        </authorList>
    </citation>
    <scope>NUCLEOTIDE SEQUENCE [LARGE SCALE GENOMIC DNA]</scope>
    <source>
        <strain evidence="11 12">PLY_AMNH</strain>
    </source>
</reference>
<keyword evidence="3" id="KW-0819">tRNA processing</keyword>
<evidence type="ECO:0000313" key="11">
    <source>
        <dbReference type="EMBL" id="KAK3252952.1"/>
    </source>
</evidence>
<feature type="compositionally biased region" description="Basic and acidic residues" evidence="9">
    <location>
        <begin position="101"/>
        <end position="127"/>
    </location>
</feature>
<dbReference type="AlphaFoldDB" id="A0AAE0F6B4"/>
<accession>A0AAE0F6B4</accession>
<keyword evidence="12" id="KW-1185">Reference proteome</keyword>
<dbReference type="InterPro" id="IPR013471">
    <property type="entry name" value="RNase_Z/BN"/>
</dbReference>
<evidence type="ECO:0000256" key="6">
    <source>
        <dbReference type="ARBA" id="ARBA00022759"/>
    </source>
</evidence>
<feature type="compositionally biased region" description="Polar residues" evidence="9">
    <location>
        <begin position="267"/>
        <end position="277"/>
    </location>
</feature>
<dbReference type="InterPro" id="IPR036866">
    <property type="entry name" value="RibonucZ/Hydroxyglut_hydro"/>
</dbReference>
<keyword evidence="7" id="KW-0378">Hydrolase</keyword>
<evidence type="ECO:0000256" key="9">
    <source>
        <dbReference type="SAM" id="MobiDB-lite"/>
    </source>
</evidence>
<feature type="compositionally biased region" description="Polar residues" evidence="9">
    <location>
        <begin position="90"/>
        <end position="100"/>
    </location>
</feature>
<keyword evidence="4" id="KW-0540">Nuclease</keyword>
<dbReference type="Gene3D" id="1.10.720.30">
    <property type="entry name" value="SAP domain"/>
    <property type="match status" value="1"/>
</dbReference>
<dbReference type="HAMAP" id="MF_01818">
    <property type="entry name" value="RNase_Z_BN"/>
    <property type="match status" value="1"/>
</dbReference>
<dbReference type="Pfam" id="PF02037">
    <property type="entry name" value="SAP"/>
    <property type="match status" value="1"/>
</dbReference>
<evidence type="ECO:0000256" key="5">
    <source>
        <dbReference type="ARBA" id="ARBA00022723"/>
    </source>
</evidence>
<feature type="domain" description="SAP" evidence="10">
    <location>
        <begin position="23"/>
        <end position="57"/>
    </location>
</feature>
<evidence type="ECO:0000256" key="7">
    <source>
        <dbReference type="ARBA" id="ARBA00022801"/>
    </source>
</evidence>
<dbReference type="Gene3D" id="3.60.15.10">
    <property type="entry name" value="Ribonuclease Z/Hydroxyacylglutathione hydrolase-like"/>
    <property type="match status" value="1"/>
</dbReference>
<feature type="compositionally biased region" description="Basic and acidic residues" evidence="9">
    <location>
        <begin position="70"/>
        <end position="89"/>
    </location>
</feature>
<dbReference type="Pfam" id="PF23023">
    <property type="entry name" value="Anti-Pycsar_Apyc1"/>
    <property type="match status" value="1"/>
</dbReference>
<dbReference type="GO" id="GO:0005634">
    <property type="term" value="C:nucleus"/>
    <property type="evidence" value="ECO:0007669"/>
    <property type="project" value="TreeGrafter"/>
</dbReference>
<dbReference type="CDD" id="cd07717">
    <property type="entry name" value="RNaseZ_ZiPD-like_MBL-fold"/>
    <property type="match status" value="1"/>
</dbReference>
<keyword evidence="6" id="KW-0255">Endonuclease</keyword>
<dbReference type="InterPro" id="IPR003034">
    <property type="entry name" value="SAP_dom"/>
</dbReference>
<dbReference type="SUPFAM" id="SSF68906">
    <property type="entry name" value="SAP domain"/>
    <property type="match status" value="1"/>
</dbReference>
<evidence type="ECO:0000313" key="12">
    <source>
        <dbReference type="Proteomes" id="UP001190700"/>
    </source>
</evidence>
<dbReference type="GO" id="GO:0046872">
    <property type="term" value="F:metal ion binding"/>
    <property type="evidence" value="ECO:0007669"/>
    <property type="project" value="UniProtKB-KW"/>
</dbReference>
<comment type="subunit">
    <text evidence="2">Homodimer.</text>
</comment>
<keyword evidence="8" id="KW-0862">Zinc</keyword>
<dbReference type="PANTHER" id="PTHR46018:SF2">
    <property type="entry name" value="ZINC PHOSPHODIESTERASE ELAC PROTEIN 1"/>
    <property type="match status" value="1"/>
</dbReference>
<keyword evidence="5" id="KW-0479">Metal-binding</keyword>
<feature type="region of interest" description="Disordered" evidence="9">
    <location>
        <begin position="261"/>
        <end position="282"/>
    </location>
</feature>
<dbReference type="PROSITE" id="PS50800">
    <property type="entry name" value="SAP"/>
    <property type="match status" value="1"/>
</dbReference>
<evidence type="ECO:0000256" key="3">
    <source>
        <dbReference type="ARBA" id="ARBA00022694"/>
    </source>
</evidence>
<feature type="region of interest" description="Disordered" evidence="9">
    <location>
        <begin position="58"/>
        <end position="147"/>
    </location>
</feature>
<dbReference type="PANTHER" id="PTHR46018">
    <property type="entry name" value="ZINC PHOSPHODIESTERASE ELAC PROTEIN 1"/>
    <property type="match status" value="1"/>
</dbReference>
<comment type="caution">
    <text evidence="11">The sequence shown here is derived from an EMBL/GenBank/DDBJ whole genome shotgun (WGS) entry which is preliminary data.</text>
</comment>
<dbReference type="InterPro" id="IPR036361">
    <property type="entry name" value="SAP_dom_sf"/>
</dbReference>
<evidence type="ECO:0000256" key="1">
    <source>
        <dbReference type="ARBA" id="ARBA00001947"/>
    </source>
</evidence>
<evidence type="ECO:0000256" key="8">
    <source>
        <dbReference type="ARBA" id="ARBA00022833"/>
    </source>
</evidence>
<dbReference type="EMBL" id="LGRX02025084">
    <property type="protein sequence ID" value="KAK3252952.1"/>
    <property type="molecule type" value="Genomic_DNA"/>
</dbReference>
<dbReference type="Proteomes" id="UP001190700">
    <property type="component" value="Unassembled WGS sequence"/>
</dbReference>
<evidence type="ECO:0000256" key="2">
    <source>
        <dbReference type="ARBA" id="ARBA00011738"/>
    </source>
</evidence>